<dbReference type="STRING" id="57664.SAMN05661003_10552"/>
<gene>
    <name evidence="1" type="ORF">SAMN05661003_10552</name>
</gene>
<sequence length="108" mass="11968">MKANIKLFRDGDQMVGKFPASRAGLNAALRVLRCQPAAMIVEATDGECFAPLFVDPITVRDLPPEFLTAPAPAIYAELAGLHHRTVVSYEHLWAAEEQQRVQRSTRAH</sequence>
<reference evidence="2" key="1">
    <citation type="submission" date="2016-10" db="EMBL/GenBank/DDBJ databases">
        <authorList>
            <person name="Varghese N."/>
            <person name="Submissions S."/>
        </authorList>
    </citation>
    <scope>NUCLEOTIDE SEQUENCE [LARGE SCALE GENOMIC DNA]</scope>
    <source>
        <strain evidence="2">DSM 8987</strain>
    </source>
</reference>
<organism evidence="1 2">
    <name type="scientific">Desulfuromonas thiophila</name>
    <dbReference type="NCBI Taxonomy" id="57664"/>
    <lineage>
        <taxon>Bacteria</taxon>
        <taxon>Pseudomonadati</taxon>
        <taxon>Thermodesulfobacteriota</taxon>
        <taxon>Desulfuromonadia</taxon>
        <taxon>Desulfuromonadales</taxon>
        <taxon>Desulfuromonadaceae</taxon>
        <taxon>Desulfuromonas</taxon>
    </lineage>
</organism>
<dbReference type="Proteomes" id="UP000243205">
    <property type="component" value="Unassembled WGS sequence"/>
</dbReference>
<keyword evidence="2" id="KW-1185">Reference proteome</keyword>
<evidence type="ECO:0000313" key="1">
    <source>
        <dbReference type="EMBL" id="SDE21724.1"/>
    </source>
</evidence>
<proteinExistence type="predicted"/>
<dbReference type="RefSeq" id="WP_092077597.1">
    <property type="nucleotide sequence ID" value="NZ_FNAQ01000005.1"/>
</dbReference>
<dbReference type="EMBL" id="FNAQ01000005">
    <property type="protein sequence ID" value="SDE21724.1"/>
    <property type="molecule type" value="Genomic_DNA"/>
</dbReference>
<protein>
    <submittedName>
        <fullName evidence="1">Uncharacterized protein</fullName>
    </submittedName>
</protein>
<accession>A0A1G7B3N4</accession>
<name>A0A1G7B3N4_9BACT</name>
<evidence type="ECO:0000313" key="2">
    <source>
        <dbReference type="Proteomes" id="UP000243205"/>
    </source>
</evidence>
<dbReference type="AlphaFoldDB" id="A0A1G7B3N4"/>